<reference evidence="8 9" key="1">
    <citation type="submission" date="2024-04" db="EMBL/GenBank/DDBJ databases">
        <title>Genome assembly C_amara_ONT_v2.</title>
        <authorList>
            <person name="Yant L."/>
            <person name="Moore C."/>
            <person name="Slenker M."/>
        </authorList>
    </citation>
    <scope>NUCLEOTIDE SEQUENCE [LARGE SCALE GENOMIC DNA]</scope>
    <source>
        <tissue evidence="8">Leaf</tissue>
    </source>
</reference>
<name>A0ABD1AZG2_CARAN</name>
<evidence type="ECO:0000256" key="4">
    <source>
        <dbReference type="ARBA" id="ARBA00023163"/>
    </source>
</evidence>
<keyword evidence="5" id="KW-0539">Nucleus</keyword>
<dbReference type="Proteomes" id="UP001558713">
    <property type="component" value="Unassembled WGS sequence"/>
</dbReference>
<organism evidence="8 9">
    <name type="scientific">Cardamine amara subsp. amara</name>
    <dbReference type="NCBI Taxonomy" id="228776"/>
    <lineage>
        <taxon>Eukaryota</taxon>
        <taxon>Viridiplantae</taxon>
        <taxon>Streptophyta</taxon>
        <taxon>Embryophyta</taxon>
        <taxon>Tracheophyta</taxon>
        <taxon>Spermatophyta</taxon>
        <taxon>Magnoliopsida</taxon>
        <taxon>eudicotyledons</taxon>
        <taxon>Gunneridae</taxon>
        <taxon>Pentapetalae</taxon>
        <taxon>rosids</taxon>
        <taxon>malvids</taxon>
        <taxon>Brassicales</taxon>
        <taxon>Brassicaceae</taxon>
        <taxon>Cardamineae</taxon>
        <taxon>Cardamine</taxon>
    </lineage>
</organism>
<gene>
    <name evidence="8" type="ORF">V5N11_016460</name>
</gene>
<dbReference type="InterPro" id="IPR036879">
    <property type="entry name" value="TF_MADSbox_sf"/>
</dbReference>
<sequence>MSSKKPKGKQKITIKKIEKDEDRRDRLSKRRNGIYTKLSELSVRCGAEVGFLMFSESGKPYAFGSPSFRAVAERFLHGDASSSSSTLPQTILDQQKMQMEELCKFYNTLVEKAAVEKEKAKKMTALAEALPVENDAWWRVELAEVKDNEEVKKLLEKYEGLFGKLRQELAIRSHRERDVGK</sequence>
<dbReference type="AlphaFoldDB" id="A0ABD1AZG2"/>
<evidence type="ECO:0000256" key="3">
    <source>
        <dbReference type="ARBA" id="ARBA00023125"/>
    </source>
</evidence>
<comment type="caution">
    <text evidence="8">The sequence shown here is derived from an EMBL/GenBank/DDBJ whole genome shotgun (WGS) entry which is preliminary data.</text>
</comment>
<dbReference type="PROSITE" id="PS50066">
    <property type="entry name" value="MADS_BOX_2"/>
    <property type="match status" value="1"/>
</dbReference>
<dbReference type="PRINTS" id="PR00404">
    <property type="entry name" value="MADSDOMAIN"/>
</dbReference>
<accession>A0ABD1AZG2</accession>
<proteinExistence type="predicted"/>
<feature type="domain" description="MADS-box" evidence="7">
    <location>
        <begin position="7"/>
        <end position="67"/>
    </location>
</feature>
<dbReference type="EMBL" id="JBANAX010000525">
    <property type="protein sequence ID" value="KAL1205120.1"/>
    <property type="molecule type" value="Genomic_DNA"/>
</dbReference>
<comment type="subcellular location">
    <subcellularLocation>
        <location evidence="1">Nucleus</location>
    </subcellularLocation>
</comment>
<evidence type="ECO:0000256" key="2">
    <source>
        <dbReference type="ARBA" id="ARBA00023015"/>
    </source>
</evidence>
<dbReference type="GO" id="GO:0005634">
    <property type="term" value="C:nucleus"/>
    <property type="evidence" value="ECO:0007669"/>
    <property type="project" value="UniProtKB-SubCell"/>
</dbReference>
<keyword evidence="2" id="KW-0805">Transcription regulation</keyword>
<feature type="compositionally biased region" description="Basic residues" evidence="6">
    <location>
        <begin position="1"/>
        <end position="14"/>
    </location>
</feature>
<evidence type="ECO:0000259" key="7">
    <source>
        <dbReference type="PROSITE" id="PS50066"/>
    </source>
</evidence>
<evidence type="ECO:0000313" key="8">
    <source>
        <dbReference type="EMBL" id="KAL1205120.1"/>
    </source>
</evidence>
<evidence type="ECO:0000313" key="9">
    <source>
        <dbReference type="Proteomes" id="UP001558713"/>
    </source>
</evidence>
<dbReference type="PANTHER" id="PTHR11945">
    <property type="entry name" value="MADS BOX PROTEIN"/>
    <property type="match status" value="1"/>
</dbReference>
<keyword evidence="9" id="KW-1185">Reference proteome</keyword>
<evidence type="ECO:0000256" key="5">
    <source>
        <dbReference type="ARBA" id="ARBA00023242"/>
    </source>
</evidence>
<dbReference type="PANTHER" id="PTHR11945:SF725">
    <property type="entry name" value="AGAMOUS-LIKE 58-RELATED"/>
    <property type="match status" value="1"/>
</dbReference>
<evidence type="ECO:0000256" key="6">
    <source>
        <dbReference type="SAM" id="MobiDB-lite"/>
    </source>
</evidence>
<keyword evidence="4" id="KW-0804">Transcription</keyword>
<protein>
    <submittedName>
        <fullName evidence="8">Agamous-like MADS-box protein AGL61</fullName>
    </submittedName>
</protein>
<evidence type="ECO:0000256" key="1">
    <source>
        <dbReference type="ARBA" id="ARBA00004123"/>
    </source>
</evidence>
<dbReference type="SUPFAM" id="SSF55455">
    <property type="entry name" value="SRF-like"/>
    <property type="match status" value="1"/>
</dbReference>
<feature type="compositionally biased region" description="Basic and acidic residues" evidence="6">
    <location>
        <begin position="15"/>
        <end position="25"/>
    </location>
</feature>
<dbReference type="InterPro" id="IPR002100">
    <property type="entry name" value="TF_MADSbox"/>
</dbReference>
<dbReference type="Pfam" id="PF00319">
    <property type="entry name" value="SRF-TF"/>
    <property type="match status" value="1"/>
</dbReference>
<keyword evidence="3" id="KW-0238">DNA-binding</keyword>
<dbReference type="Gene3D" id="3.40.1810.10">
    <property type="entry name" value="Transcription factor, MADS-box"/>
    <property type="match status" value="1"/>
</dbReference>
<dbReference type="GO" id="GO:0003677">
    <property type="term" value="F:DNA binding"/>
    <property type="evidence" value="ECO:0007669"/>
    <property type="project" value="UniProtKB-KW"/>
</dbReference>
<feature type="region of interest" description="Disordered" evidence="6">
    <location>
        <begin position="1"/>
        <end position="29"/>
    </location>
</feature>
<dbReference type="SMART" id="SM00432">
    <property type="entry name" value="MADS"/>
    <property type="match status" value="1"/>
</dbReference>